<organism evidence="5 6">
    <name type="scientific">Amycolatopsis pithecellobii</name>
    <dbReference type="NCBI Taxonomy" id="664692"/>
    <lineage>
        <taxon>Bacteria</taxon>
        <taxon>Bacillati</taxon>
        <taxon>Actinomycetota</taxon>
        <taxon>Actinomycetes</taxon>
        <taxon>Pseudonocardiales</taxon>
        <taxon>Pseudonocardiaceae</taxon>
        <taxon>Amycolatopsis</taxon>
    </lineage>
</organism>
<dbReference type="OrthoDB" id="3402961at2"/>
<dbReference type="PANTHER" id="PTHR48083">
    <property type="entry name" value="MEDIUM-CHAIN SPECIFIC ACYL-COA DEHYDROGENASE, MITOCHONDRIAL-RELATED"/>
    <property type="match status" value="1"/>
</dbReference>
<dbReference type="Gene3D" id="2.40.110.10">
    <property type="entry name" value="Butyryl-CoA Dehydrogenase, subunit A, domain 2"/>
    <property type="match status" value="1"/>
</dbReference>
<dbReference type="EMBL" id="WMBA01000023">
    <property type="protein sequence ID" value="MTD55525.1"/>
    <property type="molecule type" value="Genomic_DNA"/>
</dbReference>
<dbReference type="Gene3D" id="1.20.140.10">
    <property type="entry name" value="Butyryl-CoA Dehydrogenase, subunit A, domain 3"/>
    <property type="match status" value="1"/>
</dbReference>
<dbReference type="GO" id="GO:0005737">
    <property type="term" value="C:cytoplasm"/>
    <property type="evidence" value="ECO:0007669"/>
    <property type="project" value="TreeGrafter"/>
</dbReference>
<dbReference type="InterPro" id="IPR037069">
    <property type="entry name" value="AcylCoA_DH/ox_N_sf"/>
</dbReference>
<dbReference type="GO" id="GO:0033539">
    <property type="term" value="P:fatty acid beta-oxidation using acyl-CoA dehydrogenase"/>
    <property type="evidence" value="ECO:0007669"/>
    <property type="project" value="TreeGrafter"/>
</dbReference>
<sequence length="402" mass="43349">MVHAIAKPADRPTDDELVRRVHGIGEIIRANAAEAERTRRIPEESIRALTDAGLFRLGTPRRYGGYETSAKTMLDVSSAVAEYDGSTAWVVTLINVACWSAGLFSTRAQDEVWGTNPDAKVTGVLGSPTAEARPAQGGIRVSGKWYYNSGALHSEWSLLGAPRIDEDGTVIGHNIFIVPASEIEIEDTWFVAGMRGTGSNAVIAQDLFVPGHRVIATIAAAEGRHENELVADEPLYRSAWNPLLVLVLVGPQLGLARDALRRVTAQAATRAISLTTYAAERDSAVFQTQIARASLLIDSAHLHAYRSAADIDGAAVAGTYPDPVARSRVRAECGWVVELVRDAITHLIDAYGAGSYADRNPLQRIWRDSSVAAHHALLTPAVGYEVYGKQLLGVDEQVVPFI</sequence>
<evidence type="ECO:0000313" key="5">
    <source>
        <dbReference type="EMBL" id="MTD55525.1"/>
    </source>
</evidence>
<evidence type="ECO:0000259" key="4">
    <source>
        <dbReference type="Pfam" id="PF08028"/>
    </source>
</evidence>
<protein>
    <submittedName>
        <fullName evidence="5">Oxidoreductase</fullName>
    </submittedName>
</protein>
<evidence type="ECO:0000256" key="2">
    <source>
        <dbReference type="ARBA" id="ARBA00049661"/>
    </source>
</evidence>
<dbReference type="InterPro" id="IPR009100">
    <property type="entry name" value="AcylCoA_DH/oxidase_NM_dom_sf"/>
</dbReference>
<dbReference type="PANTHER" id="PTHR48083:SF19">
    <property type="entry name" value="FLAVIN-DEPENDENT MONOOXYGENASE, OXYGENASE SUBUNIT HSAA"/>
    <property type="match status" value="1"/>
</dbReference>
<name>A0A6N7YR78_9PSEU</name>
<evidence type="ECO:0000259" key="3">
    <source>
        <dbReference type="Pfam" id="PF02771"/>
    </source>
</evidence>
<gene>
    <name evidence="5" type="ORF">GKO32_16305</name>
</gene>
<keyword evidence="1" id="KW-0560">Oxidoreductase</keyword>
<accession>A0A6N7YR78</accession>
<comment type="similarity">
    <text evidence="2">Belongs to the HpaH/HsaA monooxygenase family.</text>
</comment>
<dbReference type="InterPro" id="IPR013107">
    <property type="entry name" value="Acyl-CoA_DH_C"/>
</dbReference>
<dbReference type="SUPFAM" id="SSF56645">
    <property type="entry name" value="Acyl-CoA dehydrogenase NM domain-like"/>
    <property type="match status" value="1"/>
</dbReference>
<dbReference type="AlphaFoldDB" id="A0A6N7YR78"/>
<dbReference type="PIRSF" id="PIRSF016578">
    <property type="entry name" value="HsaA"/>
    <property type="match status" value="1"/>
</dbReference>
<dbReference type="InterPro" id="IPR036250">
    <property type="entry name" value="AcylCo_DH-like_C"/>
</dbReference>
<evidence type="ECO:0000313" key="6">
    <source>
        <dbReference type="Proteomes" id="UP000440096"/>
    </source>
</evidence>
<feature type="domain" description="Acyl-CoA dehydrogenase C-terminal" evidence="4">
    <location>
        <begin position="247"/>
        <end position="378"/>
    </location>
</feature>
<keyword evidence="6" id="KW-1185">Reference proteome</keyword>
<dbReference type="Pfam" id="PF08028">
    <property type="entry name" value="Acyl-CoA_dh_2"/>
    <property type="match status" value="1"/>
</dbReference>
<proteinExistence type="inferred from homology"/>
<reference evidence="5 6" key="1">
    <citation type="submission" date="2019-11" db="EMBL/GenBank/DDBJ databases">
        <title>Draft genome of Amycolatopsis RM579.</title>
        <authorList>
            <person name="Duangmal K."/>
            <person name="Mingma R."/>
        </authorList>
    </citation>
    <scope>NUCLEOTIDE SEQUENCE [LARGE SCALE GENOMIC DNA]</scope>
    <source>
        <strain evidence="5 6">RM579</strain>
    </source>
</reference>
<dbReference type="GO" id="GO:0016712">
    <property type="term" value="F:oxidoreductase activity, acting on paired donors, with incorporation or reduction of molecular oxygen, reduced flavin or flavoprotein as one donor, and incorporation of one atom of oxygen"/>
    <property type="evidence" value="ECO:0007669"/>
    <property type="project" value="TreeGrafter"/>
</dbReference>
<dbReference type="Gene3D" id="1.10.540.10">
    <property type="entry name" value="Acyl-CoA dehydrogenase/oxidase, N-terminal domain"/>
    <property type="match status" value="1"/>
</dbReference>
<dbReference type="InterPro" id="IPR013786">
    <property type="entry name" value="AcylCoA_DH/ox_N"/>
</dbReference>
<dbReference type="InterPro" id="IPR046373">
    <property type="entry name" value="Acyl-CoA_Oxase/DH_mid-dom_sf"/>
</dbReference>
<feature type="domain" description="Acyl-CoA dehydrogenase/oxidase N-terminal" evidence="3">
    <location>
        <begin position="28"/>
        <end position="113"/>
    </location>
</feature>
<dbReference type="GO" id="GO:0003995">
    <property type="term" value="F:acyl-CoA dehydrogenase activity"/>
    <property type="evidence" value="ECO:0007669"/>
    <property type="project" value="TreeGrafter"/>
</dbReference>
<dbReference type="InterPro" id="IPR050741">
    <property type="entry name" value="Acyl-CoA_dehydrogenase"/>
</dbReference>
<dbReference type="Pfam" id="PF02771">
    <property type="entry name" value="Acyl-CoA_dh_N"/>
    <property type="match status" value="1"/>
</dbReference>
<comment type="caution">
    <text evidence="5">The sequence shown here is derived from an EMBL/GenBank/DDBJ whole genome shotgun (WGS) entry which is preliminary data.</text>
</comment>
<dbReference type="Proteomes" id="UP000440096">
    <property type="component" value="Unassembled WGS sequence"/>
</dbReference>
<dbReference type="GO" id="GO:0050660">
    <property type="term" value="F:flavin adenine dinucleotide binding"/>
    <property type="evidence" value="ECO:0007669"/>
    <property type="project" value="InterPro"/>
</dbReference>
<dbReference type="RefSeq" id="WP_154757724.1">
    <property type="nucleotide sequence ID" value="NZ_WMBA01000023.1"/>
</dbReference>
<dbReference type="SUPFAM" id="SSF47203">
    <property type="entry name" value="Acyl-CoA dehydrogenase C-terminal domain-like"/>
    <property type="match status" value="1"/>
</dbReference>
<evidence type="ECO:0000256" key="1">
    <source>
        <dbReference type="ARBA" id="ARBA00023002"/>
    </source>
</evidence>